<sequence length="81" mass="9477">MSVCVTRKVTDLGTFQMKNSFITAKVYAIFFTACLFSWMIMDMFQCVTWYEGSTLQDAVVNCCRLRNLGRNYACLHFEMQF</sequence>
<reference evidence="2" key="1">
    <citation type="submission" date="2014-09" db="EMBL/GenBank/DDBJ databases">
        <authorList>
            <person name="Magalhaes I.L.F."/>
            <person name="Oliveira U."/>
            <person name="Santos F.R."/>
            <person name="Vidigal T.H.D.A."/>
            <person name="Brescovit A.D."/>
            <person name="Santos A.J."/>
        </authorList>
    </citation>
    <scope>NUCLEOTIDE SEQUENCE</scope>
    <source>
        <tissue evidence="2">Shoot tissue taken approximately 20 cm above the soil surface</tissue>
    </source>
</reference>
<evidence type="ECO:0000313" key="2">
    <source>
        <dbReference type="EMBL" id="JAD97905.1"/>
    </source>
</evidence>
<protein>
    <submittedName>
        <fullName evidence="2">Uncharacterized protein</fullName>
    </submittedName>
</protein>
<keyword evidence="1" id="KW-1133">Transmembrane helix</keyword>
<keyword evidence="1" id="KW-0472">Membrane</keyword>
<accession>A0A0A9EJ52</accession>
<dbReference type="EMBL" id="GBRH01199990">
    <property type="protein sequence ID" value="JAD97905.1"/>
    <property type="molecule type" value="Transcribed_RNA"/>
</dbReference>
<name>A0A0A9EJ52_ARUDO</name>
<organism evidence="2">
    <name type="scientific">Arundo donax</name>
    <name type="common">Giant reed</name>
    <name type="synonym">Donax arundinaceus</name>
    <dbReference type="NCBI Taxonomy" id="35708"/>
    <lineage>
        <taxon>Eukaryota</taxon>
        <taxon>Viridiplantae</taxon>
        <taxon>Streptophyta</taxon>
        <taxon>Embryophyta</taxon>
        <taxon>Tracheophyta</taxon>
        <taxon>Spermatophyta</taxon>
        <taxon>Magnoliopsida</taxon>
        <taxon>Liliopsida</taxon>
        <taxon>Poales</taxon>
        <taxon>Poaceae</taxon>
        <taxon>PACMAD clade</taxon>
        <taxon>Arundinoideae</taxon>
        <taxon>Arundineae</taxon>
        <taxon>Arundo</taxon>
    </lineage>
</organism>
<keyword evidence="1" id="KW-0812">Transmembrane</keyword>
<feature type="transmembrane region" description="Helical" evidence="1">
    <location>
        <begin position="21"/>
        <end position="41"/>
    </location>
</feature>
<dbReference type="AlphaFoldDB" id="A0A0A9EJ52"/>
<reference evidence="2" key="2">
    <citation type="journal article" date="2015" name="Data Brief">
        <title>Shoot transcriptome of the giant reed, Arundo donax.</title>
        <authorList>
            <person name="Barrero R.A."/>
            <person name="Guerrero F.D."/>
            <person name="Moolhuijzen P."/>
            <person name="Goolsby J.A."/>
            <person name="Tidwell J."/>
            <person name="Bellgard S.E."/>
            <person name="Bellgard M.I."/>
        </authorList>
    </citation>
    <scope>NUCLEOTIDE SEQUENCE</scope>
    <source>
        <tissue evidence="2">Shoot tissue taken approximately 20 cm above the soil surface</tissue>
    </source>
</reference>
<evidence type="ECO:0000256" key="1">
    <source>
        <dbReference type="SAM" id="Phobius"/>
    </source>
</evidence>
<proteinExistence type="predicted"/>